<evidence type="ECO:0000313" key="2">
    <source>
        <dbReference type="Proteomes" id="UP000034006"/>
    </source>
</evidence>
<accession>A0A0G1K7I5</accession>
<dbReference type="STRING" id="1618387.UW44_C0003G0100"/>
<dbReference type="EMBL" id="LCIH01000003">
    <property type="protein sequence ID" value="KKT52257.1"/>
    <property type="molecule type" value="Genomic_DNA"/>
</dbReference>
<evidence type="ECO:0000313" key="1">
    <source>
        <dbReference type="EMBL" id="KKT52257.1"/>
    </source>
</evidence>
<reference evidence="1 2" key="1">
    <citation type="journal article" date="2015" name="Nature">
        <title>rRNA introns, odd ribosomes, and small enigmatic genomes across a large radiation of phyla.</title>
        <authorList>
            <person name="Brown C.T."/>
            <person name="Hug L.A."/>
            <person name="Thomas B.C."/>
            <person name="Sharon I."/>
            <person name="Castelle C.J."/>
            <person name="Singh A."/>
            <person name="Wilkins M.J."/>
            <person name="Williams K.H."/>
            <person name="Banfield J.F."/>
        </authorList>
    </citation>
    <scope>NUCLEOTIDE SEQUENCE [LARGE SCALE GENOMIC DNA]</scope>
</reference>
<dbReference type="AlphaFoldDB" id="A0A0G1K7I5"/>
<protein>
    <submittedName>
        <fullName evidence="1">Uncharacterized protein</fullName>
    </submittedName>
</protein>
<gene>
    <name evidence="1" type="ORF">UW44_C0003G0100</name>
</gene>
<dbReference type="Proteomes" id="UP000034006">
    <property type="component" value="Unassembled WGS sequence"/>
</dbReference>
<comment type="caution">
    <text evidence="1">The sequence shown here is derived from an EMBL/GenBank/DDBJ whole genome shotgun (WGS) entry which is preliminary data.</text>
</comment>
<organism evidence="1 2">
    <name type="scientific">Candidatus Collierbacteria bacterium GW2011_GWB2_44_22</name>
    <dbReference type="NCBI Taxonomy" id="1618387"/>
    <lineage>
        <taxon>Bacteria</taxon>
        <taxon>Candidatus Collieribacteriota</taxon>
    </lineage>
</organism>
<proteinExistence type="predicted"/>
<name>A0A0G1K7I5_9BACT</name>
<sequence>MKNVSLYLSDASEILANSLTAAVQNVILKVTKIETTVSISSVPITRGVSIILHDFNLQPWKAATLVTALKLATYAVLGGKIPSNDIHVTMHGSVSTDL</sequence>